<evidence type="ECO:0000313" key="1">
    <source>
        <dbReference type="EMBL" id="CAB4136197.1"/>
    </source>
</evidence>
<evidence type="ECO:0000313" key="2">
    <source>
        <dbReference type="EMBL" id="CAB4169792.1"/>
    </source>
</evidence>
<dbReference type="EMBL" id="LR796314">
    <property type="protein sequence ID" value="CAB4136197.1"/>
    <property type="molecule type" value="Genomic_DNA"/>
</dbReference>
<reference evidence="1" key="1">
    <citation type="submission" date="2020-04" db="EMBL/GenBank/DDBJ databases">
        <authorList>
            <person name="Chiriac C."/>
            <person name="Salcher M."/>
            <person name="Ghai R."/>
            <person name="Kavagutti S V."/>
        </authorList>
    </citation>
    <scope>NUCLEOTIDE SEQUENCE</scope>
</reference>
<sequence>MAQYTVGTTATELNPGVAFGVTSIHIRNTGIADVYYAQRPNVTISGASTMGMKLASDERVILSASDMRLGTTIYAVSSAPNTVLVETFVG</sequence>
<name>A0A6J5LT27_9CAUD</name>
<dbReference type="EMBL" id="LR796853">
    <property type="protein sequence ID" value="CAB4169792.1"/>
    <property type="molecule type" value="Genomic_DNA"/>
</dbReference>
<protein>
    <submittedName>
        <fullName evidence="1">Uncharacterized protein</fullName>
    </submittedName>
</protein>
<evidence type="ECO:0000313" key="3">
    <source>
        <dbReference type="EMBL" id="CAB4199374.1"/>
    </source>
</evidence>
<proteinExistence type="predicted"/>
<dbReference type="EMBL" id="LR797283">
    <property type="protein sequence ID" value="CAB4199374.1"/>
    <property type="molecule type" value="Genomic_DNA"/>
</dbReference>
<organism evidence="1">
    <name type="scientific">uncultured Caudovirales phage</name>
    <dbReference type="NCBI Taxonomy" id="2100421"/>
    <lineage>
        <taxon>Viruses</taxon>
        <taxon>Duplodnaviria</taxon>
        <taxon>Heunggongvirae</taxon>
        <taxon>Uroviricota</taxon>
        <taxon>Caudoviricetes</taxon>
        <taxon>Peduoviridae</taxon>
        <taxon>Maltschvirus</taxon>
        <taxon>Maltschvirus maltsch</taxon>
    </lineage>
</organism>
<gene>
    <name evidence="3" type="ORF">UFOVP1334_35</name>
    <name evidence="1" type="ORF">UFOVP296_28</name>
    <name evidence="2" type="ORF">UFOVP912_3</name>
</gene>
<accession>A0A6J5LT27</accession>